<organism evidence="5 6">
    <name type="scientific">Polynucleobacter kasalickyi</name>
    <dbReference type="NCBI Taxonomy" id="1938817"/>
    <lineage>
        <taxon>Bacteria</taxon>
        <taxon>Pseudomonadati</taxon>
        <taxon>Pseudomonadota</taxon>
        <taxon>Betaproteobacteria</taxon>
        <taxon>Burkholderiales</taxon>
        <taxon>Burkholderiaceae</taxon>
        <taxon>Polynucleobacter</taxon>
    </lineage>
</organism>
<evidence type="ECO:0000259" key="4">
    <source>
        <dbReference type="SMART" id="SM00563"/>
    </source>
</evidence>
<dbReference type="Proteomes" id="UP000192708">
    <property type="component" value="Unassembled WGS sequence"/>
</dbReference>
<dbReference type="AlphaFoldDB" id="A0A1W2A2U9"/>
<dbReference type="PANTHER" id="PTHR10434:SF9">
    <property type="entry name" value="PHOSPHOLIPID_GLYCEROL ACYLTRANSFERASE DOMAIN-CONTAINING PROTEIN"/>
    <property type="match status" value="1"/>
</dbReference>
<dbReference type="InterPro" id="IPR002123">
    <property type="entry name" value="Plipid/glycerol_acylTrfase"/>
</dbReference>
<dbReference type="RefSeq" id="WP_159460855.1">
    <property type="nucleotide sequence ID" value="NZ_FWXJ01000007.1"/>
</dbReference>
<gene>
    <name evidence="5" type="ORF">SAMN06296008_10755</name>
</gene>
<dbReference type="SUPFAM" id="SSF69593">
    <property type="entry name" value="Glycerol-3-phosphate (1)-acyltransferase"/>
    <property type="match status" value="1"/>
</dbReference>
<keyword evidence="6" id="KW-1185">Reference proteome</keyword>
<evidence type="ECO:0000313" key="5">
    <source>
        <dbReference type="EMBL" id="SMC54946.1"/>
    </source>
</evidence>
<keyword evidence="2 5" id="KW-0808">Transferase</keyword>
<evidence type="ECO:0000313" key="6">
    <source>
        <dbReference type="Proteomes" id="UP000192708"/>
    </source>
</evidence>
<protein>
    <submittedName>
        <fullName evidence="5">Acyltransferase</fullName>
    </submittedName>
</protein>
<accession>A0A1W2A2U9</accession>
<dbReference type="Pfam" id="PF01553">
    <property type="entry name" value="Acyltransferase"/>
    <property type="match status" value="1"/>
</dbReference>
<name>A0A1W2A2U9_9BURK</name>
<proteinExistence type="predicted"/>
<comment type="pathway">
    <text evidence="1">Lipid metabolism.</text>
</comment>
<feature type="domain" description="Phospholipid/glycerol acyltransferase" evidence="4">
    <location>
        <begin position="39"/>
        <end position="149"/>
    </location>
</feature>
<sequence length="206" mass="23250">MNELLPVVITTNGSQWAKNLLKILGWKLIIPGLPGPRGIIVAYPHTSNLDFFIGMIAKSACGIPVNFLAKDSLFKIPVVGWWLRYLGGRPVIRNSPQGYVKDLAQEMAKAKFFWLAITPEGTRKKTPGWRSGFYHLALETNYPVGFVYLDYQNKTIGLADFLTMTGNEEADFAKIRDIYQGKLGFYPKNMSPITLWSPQKDKNKVH</sequence>
<dbReference type="GO" id="GO:0003841">
    <property type="term" value="F:1-acylglycerol-3-phosphate O-acyltransferase activity"/>
    <property type="evidence" value="ECO:0007669"/>
    <property type="project" value="TreeGrafter"/>
</dbReference>
<keyword evidence="3 5" id="KW-0012">Acyltransferase</keyword>
<dbReference type="GO" id="GO:0006654">
    <property type="term" value="P:phosphatidic acid biosynthetic process"/>
    <property type="evidence" value="ECO:0007669"/>
    <property type="project" value="TreeGrafter"/>
</dbReference>
<dbReference type="OrthoDB" id="9796839at2"/>
<evidence type="ECO:0000256" key="1">
    <source>
        <dbReference type="ARBA" id="ARBA00005189"/>
    </source>
</evidence>
<dbReference type="PANTHER" id="PTHR10434">
    <property type="entry name" value="1-ACYL-SN-GLYCEROL-3-PHOSPHATE ACYLTRANSFERASE"/>
    <property type="match status" value="1"/>
</dbReference>
<reference evidence="5 6" key="1">
    <citation type="submission" date="2017-04" db="EMBL/GenBank/DDBJ databases">
        <authorList>
            <person name="Afonso C.L."/>
            <person name="Miller P.J."/>
            <person name="Scott M.A."/>
            <person name="Spackman E."/>
            <person name="Goraichik I."/>
            <person name="Dimitrov K.M."/>
            <person name="Suarez D.L."/>
            <person name="Swayne D.E."/>
        </authorList>
    </citation>
    <scope>NUCLEOTIDE SEQUENCE [LARGE SCALE GENOMIC DNA]</scope>
    <source>
        <strain evidence="5 6">VK13</strain>
    </source>
</reference>
<evidence type="ECO:0000256" key="3">
    <source>
        <dbReference type="ARBA" id="ARBA00023315"/>
    </source>
</evidence>
<dbReference type="STRING" id="1938817.SAMN06296008_10755"/>
<dbReference type="EMBL" id="FWXJ01000007">
    <property type="protein sequence ID" value="SMC54946.1"/>
    <property type="molecule type" value="Genomic_DNA"/>
</dbReference>
<evidence type="ECO:0000256" key="2">
    <source>
        <dbReference type="ARBA" id="ARBA00022679"/>
    </source>
</evidence>
<dbReference type="SMART" id="SM00563">
    <property type="entry name" value="PlsC"/>
    <property type="match status" value="1"/>
</dbReference>